<protein>
    <submittedName>
        <fullName evidence="8">Thiosulfate reductase cytochrome b subunit</fullName>
    </submittedName>
</protein>
<keyword evidence="3 6" id="KW-0812">Transmembrane</keyword>
<dbReference type="Proteomes" id="UP001244563">
    <property type="component" value="Unassembled WGS sequence"/>
</dbReference>
<feature type="domain" description="Cytochrome b561 bacterial/Ni-hydrogenase" evidence="7">
    <location>
        <begin position="46"/>
        <end position="232"/>
    </location>
</feature>
<keyword evidence="4 6" id="KW-1133">Transmembrane helix</keyword>
<evidence type="ECO:0000256" key="3">
    <source>
        <dbReference type="ARBA" id="ARBA00022692"/>
    </source>
</evidence>
<evidence type="ECO:0000259" key="7">
    <source>
        <dbReference type="Pfam" id="PF01292"/>
    </source>
</evidence>
<evidence type="ECO:0000256" key="4">
    <source>
        <dbReference type="ARBA" id="ARBA00022989"/>
    </source>
</evidence>
<accession>A0ABT9TRK9</accession>
<reference evidence="8 9" key="1">
    <citation type="submission" date="2023-07" db="EMBL/GenBank/DDBJ databases">
        <title>Sorghum-associated microbial communities from plants grown in Nebraska, USA.</title>
        <authorList>
            <person name="Schachtman D."/>
        </authorList>
    </citation>
    <scope>NUCLEOTIDE SEQUENCE [LARGE SCALE GENOMIC DNA]</scope>
    <source>
        <strain evidence="8 9">CC523</strain>
    </source>
</reference>
<dbReference type="EMBL" id="JAUSSW010000013">
    <property type="protein sequence ID" value="MDQ0104025.1"/>
    <property type="molecule type" value="Genomic_DNA"/>
</dbReference>
<dbReference type="PANTHER" id="PTHR30485:SF1">
    <property type="entry name" value="CYTOCHROME YDHU-RELATED"/>
    <property type="match status" value="1"/>
</dbReference>
<dbReference type="Gene3D" id="1.20.950.20">
    <property type="entry name" value="Transmembrane di-heme cytochromes, Chain C"/>
    <property type="match status" value="1"/>
</dbReference>
<evidence type="ECO:0000256" key="6">
    <source>
        <dbReference type="SAM" id="Phobius"/>
    </source>
</evidence>
<dbReference type="InterPro" id="IPR011577">
    <property type="entry name" value="Cyt_b561_bac/Ni-Hgenase"/>
</dbReference>
<dbReference type="SUPFAM" id="SSF81342">
    <property type="entry name" value="Transmembrane di-heme cytochromes"/>
    <property type="match status" value="1"/>
</dbReference>
<dbReference type="PANTHER" id="PTHR30485">
    <property type="entry name" value="NI/FE-HYDROGENASE 1 B-TYPE CYTOCHROME SUBUNIT"/>
    <property type="match status" value="1"/>
</dbReference>
<keyword evidence="5 6" id="KW-0472">Membrane</keyword>
<feature type="transmembrane region" description="Helical" evidence="6">
    <location>
        <begin position="247"/>
        <end position="266"/>
    </location>
</feature>
<evidence type="ECO:0000256" key="1">
    <source>
        <dbReference type="ARBA" id="ARBA00004651"/>
    </source>
</evidence>
<dbReference type="InterPro" id="IPR051542">
    <property type="entry name" value="Hydrogenase_cytochrome"/>
</dbReference>
<keyword evidence="2" id="KW-1003">Cell membrane</keyword>
<comment type="caution">
    <text evidence="8">The sequence shown here is derived from an EMBL/GenBank/DDBJ whole genome shotgun (WGS) entry which is preliminary data.</text>
</comment>
<evidence type="ECO:0000313" key="9">
    <source>
        <dbReference type="Proteomes" id="UP001244563"/>
    </source>
</evidence>
<feature type="transmembrane region" description="Helical" evidence="6">
    <location>
        <begin position="162"/>
        <end position="185"/>
    </location>
</feature>
<gene>
    <name evidence="8" type="ORF">J2T10_003698</name>
</gene>
<evidence type="ECO:0000256" key="2">
    <source>
        <dbReference type="ARBA" id="ARBA00022475"/>
    </source>
</evidence>
<dbReference type="Pfam" id="PF01292">
    <property type="entry name" value="Ni_hydr_CYTB"/>
    <property type="match status" value="1"/>
</dbReference>
<evidence type="ECO:0000313" key="8">
    <source>
        <dbReference type="EMBL" id="MDQ0104025.1"/>
    </source>
</evidence>
<feature type="transmembrane region" description="Helical" evidence="6">
    <location>
        <begin position="95"/>
        <end position="118"/>
    </location>
</feature>
<comment type="subcellular location">
    <subcellularLocation>
        <location evidence="1">Cell membrane</location>
        <topology evidence="1">Multi-pass membrane protein</topology>
    </subcellularLocation>
</comment>
<evidence type="ECO:0000256" key="5">
    <source>
        <dbReference type="ARBA" id="ARBA00023136"/>
    </source>
</evidence>
<feature type="transmembrane region" description="Helical" evidence="6">
    <location>
        <begin position="206"/>
        <end position="227"/>
    </location>
</feature>
<feature type="transmembrane region" description="Helical" evidence="6">
    <location>
        <begin position="37"/>
        <end position="56"/>
    </location>
</feature>
<name>A0ABT9TRK9_PAENI</name>
<proteinExistence type="predicted"/>
<dbReference type="InterPro" id="IPR016174">
    <property type="entry name" value="Di-haem_cyt_TM"/>
</dbReference>
<keyword evidence="9" id="KW-1185">Reference proteome</keyword>
<organism evidence="8 9">
    <name type="scientific">Paenarthrobacter nicotinovorans</name>
    <name type="common">Arthrobacter nicotinovorans</name>
    <dbReference type="NCBI Taxonomy" id="29320"/>
    <lineage>
        <taxon>Bacteria</taxon>
        <taxon>Bacillati</taxon>
        <taxon>Actinomycetota</taxon>
        <taxon>Actinomycetes</taxon>
        <taxon>Micrococcales</taxon>
        <taxon>Micrococcaceae</taxon>
        <taxon>Paenarthrobacter</taxon>
    </lineage>
</organism>
<sequence length="284" mass="31699">MLFLIVLAAKGLRELPGVQEFLAAYPGWTTLPKDAPVGLPAWLGWQHFLNAFFLVLSIRSGWLLRTTTRPKAYWTRRNQGAFKTRGKPTKIGLDLWLHLSLDALWALNGAIFIVLLFVTGQWMRIVPTSLDVVPNALSALLQYASLDWPLENGWTNYNALQLLAYFTVVFLAAPLAIITGLRMSAAWPKKAGSLNMMFPIEAARAIHFPTMIFFALFIITHVTLVLATGALRNLNHMYAAADDEGWAGFWFFAGSLAITTTFWLLVRPVFLRPVASFSGTVTRS</sequence>